<dbReference type="SUPFAM" id="SSF109604">
    <property type="entry name" value="HD-domain/PDEase-like"/>
    <property type="match status" value="1"/>
</dbReference>
<dbReference type="InterPro" id="IPR012676">
    <property type="entry name" value="TGS-like"/>
</dbReference>
<reference evidence="8 9" key="1">
    <citation type="submission" date="2016-08" db="EMBL/GenBank/DDBJ databases">
        <title>Complete genome sequence of Spiroplasma helicoides TABS-2 (DSM 22551).</title>
        <authorList>
            <person name="Shen W.-Y."/>
            <person name="Lo W.-S."/>
            <person name="Lai Y.-C."/>
            <person name="Kuo C.-H."/>
        </authorList>
    </citation>
    <scope>NUCLEOTIDE SEQUENCE [LARGE SCALE GENOMIC DNA]</scope>
    <source>
        <strain evidence="8 9">TABS-2</strain>
    </source>
</reference>
<dbReference type="InterPro" id="IPR004811">
    <property type="entry name" value="RelA/Spo_fam"/>
</dbReference>
<dbReference type="InterPro" id="IPR002912">
    <property type="entry name" value="ACT_dom"/>
</dbReference>
<feature type="domain" description="TGS" evidence="7">
    <location>
        <begin position="419"/>
        <end position="480"/>
    </location>
</feature>
<dbReference type="InterPro" id="IPR043519">
    <property type="entry name" value="NT_sf"/>
</dbReference>
<dbReference type="OrthoDB" id="9805041at2"/>
<dbReference type="GO" id="GO:0015969">
    <property type="term" value="P:guanosine tetraphosphate metabolic process"/>
    <property type="evidence" value="ECO:0007669"/>
    <property type="project" value="InterPro"/>
</dbReference>
<dbReference type="PANTHER" id="PTHR21262">
    <property type="entry name" value="GUANOSINE-3',5'-BIS DIPHOSPHATE 3'-PYROPHOSPHOHYDROLASE"/>
    <property type="match status" value="1"/>
</dbReference>
<dbReference type="RefSeq" id="WP_069116637.1">
    <property type="nucleotide sequence ID" value="NZ_CP017015.1"/>
</dbReference>
<evidence type="ECO:0000313" key="8">
    <source>
        <dbReference type="EMBL" id="AOG60587.1"/>
    </source>
</evidence>
<evidence type="ECO:0000256" key="4">
    <source>
        <dbReference type="RuleBase" id="RU003847"/>
    </source>
</evidence>
<dbReference type="Proteomes" id="UP000094378">
    <property type="component" value="Chromosome"/>
</dbReference>
<keyword evidence="8" id="KW-0808">Transferase</keyword>
<dbReference type="STRING" id="216938.SHELI_v1c06360"/>
<evidence type="ECO:0000256" key="2">
    <source>
        <dbReference type="ARBA" id="ARBA00041770"/>
    </source>
</evidence>
<proteinExistence type="inferred from homology"/>
<dbReference type="AlphaFoldDB" id="A0A1B3SKZ2"/>
<dbReference type="InterPro" id="IPR033655">
    <property type="entry name" value="TGS_RelA/SpoT"/>
</dbReference>
<dbReference type="GO" id="GO:0016301">
    <property type="term" value="F:kinase activity"/>
    <property type="evidence" value="ECO:0007669"/>
    <property type="project" value="UniProtKB-KW"/>
</dbReference>
<evidence type="ECO:0000256" key="3">
    <source>
        <dbReference type="ARBA" id="ARBA00056789"/>
    </source>
</evidence>
<protein>
    <recommendedName>
        <fullName evidence="2">Penta-phosphate guanosine-3'-pyrophosphohydrolase</fullName>
    </recommendedName>
</protein>
<dbReference type="PATRIC" id="fig|216938.3.peg.648"/>
<dbReference type="Pfam" id="PF13328">
    <property type="entry name" value="HD_4"/>
    <property type="match status" value="1"/>
</dbReference>
<sequence length="767" mass="88699">MIQDSGSFNYVECRDVETLITEIKKYIKNENVIENIRKAYYFAEEKHKDQKRKNGDPFIIHPLSTAYYLAQWKMGEKTIIAGLLHDVVEDTPVTSIEIEEMYGSDVSSIVESVTKVSYFTKENRAQMKARYLRRLFLSMIRDIRVIIVKIADRMHNILTLKYMKPEKQKLIAKETLDIYSTIAHRIGMKSAQNLLEDFSFEYLHPDDYKKIVYLLEEDKEVRLEIINNIMLEINTKIADYIPDKEVLVFGRSKTVYSIYRKMHIFGKAFQDINDIIAVRIIAKSVEDCYRILGIVHQMYTPLSGRFKDYIATPKNNLYQSLHTTLASKDGVIFEVQIRTQEMDDVAEHGAAAHWKYKENDGNLDVEKVQKEIDEKVDMFNRLTNLEKASGDWEENGYENLNEKYGENVEEAFRNDYLTALVYILTPDGHVVTLPFGSSVLDFAYKIHTDVGNKTIGAKINGVFSPYNATLNSGDMVEVQTAKDVEPQEKWLRFVRTSTARKAIESHLSKKALINKEKQENSNKALIQHTRKQIYRYIVSKNLKWKVNSIDEIQRKLKVLDYKNIDDFLLSVGNNDFTIEEAVNIVFVSKDDLKNSEQLNDMKIRKYRSIIGRDDIKVNGIEKFNCSLAQCCYPIPFESISSFLSKTKGIQIHRSECVNIVNIKKVKNILDTEWIPSKVRDKTYSVKIRISTQDRPGIMMDILSIFAFKRINVSESKMVVSEKDFTVHGTFIIEVLDAEELNTTLTTLQESPGVIKVWRSLSNGEENN</sequence>
<dbReference type="SUPFAM" id="SSF81271">
    <property type="entry name" value="TGS-like"/>
    <property type="match status" value="1"/>
</dbReference>
<organism evidence="8 9">
    <name type="scientific">Spiroplasma helicoides</name>
    <dbReference type="NCBI Taxonomy" id="216938"/>
    <lineage>
        <taxon>Bacteria</taxon>
        <taxon>Bacillati</taxon>
        <taxon>Mycoplasmatota</taxon>
        <taxon>Mollicutes</taxon>
        <taxon>Entomoplasmatales</taxon>
        <taxon>Spiroplasmataceae</taxon>
        <taxon>Spiroplasma</taxon>
    </lineage>
</organism>
<comment type="similarity">
    <text evidence="4">Belongs to the relA/spoT family.</text>
</comment>
<dbReference type="InterPro" id="IPR012675">
    <property type="entry name" value="Beta-grasp_dom_sf"/>
</dbReference>
<keyword evidence="8" id="KW-0418">Kinase</keyword>
<dbReference type="SMART" id="SM00954">
    <property type="entry name" value="RelA_SpoT"/>
    <property type="match status" value="1"/>
</dbReference>
<evidence type="ECO:0000313" key="9">
    <source>
        <dbReference type="Proteomes" id="UP000094378"/>
    </source>
</evidence>
<dbReference type="InterPro" id="IPR045865">
    <property type="entry name" value="ACT-like_dom_sf"/>
</dbReference>
<dbReference type="NCBIfam" id="TIGR00691">
    <property type="entry name" value="spoT_relA"/>
    <property type="match status" value="1"/>
</dbReference>
<feature type="domain" description="ACT" evidence="5">
    <location>
        <begin position="686"/>
        <end position="761"/>
    </location>
</feature>
<dbReference type="Gene3D" id="3.30.460.10">
    <property type="entry name" value="Beta Polymerase, domain 2"/>
    <property type="match status" value="1"/>
</dbReference>
<dbReference type="PROSITE" id="PS51831">
    <property type="entry name" value="HD"/>
    <property type="match status" value="1"/>
</dbReference>
<evidence type="ECO:0000259" key="5">
    <source>
        <dbReference type="PROSITE" id="PS51671"/>
    </source>
</evidence>
<dbReference type="Gene3D" id="3.30.70.260">
    <property type="match status" value="1"/>
</dbReference>
<keyword evidence="9" id="KW-1185">Reference proteome</keyword>
<dbReference type="Gene3D" id="3.10.20.30">
    <property type="match status" value="1"/>
</dbReference>
<dbReference type="GO" id="GO:0005886">
    <property type="term" value="C:plasma membrane"/>
    <property type="evidence" value="ECO:0007669"/>
    <property type="project" value="TreeGrafter"/>
</dbReference>
<dbReference type="CDD" id="cd05399">
    <property type="entry name" value="NT_Rel-Spo_like"/>
    <property type="match status" value="1"/>
</dbReference>
<evidence type="ECO:0000259" key="7">
    <source>
        <dbReference type="PROSITE" id="PS51880"/>
    </source>
</evidence>
<dbReference type="SMART" id="SM00471">
    <property type="entry name" value="HDc"/>
    <property type="match status" value="1"/>
</dbReference>
<feature type="domain" description="HD" evidence="6">
    <location>
        <begin position="58"/>
        <end position="157"/>
    </location>
</feature>
<dbReference type="PROSITE" id="PS51671">
    <property type="entry name" value="ACT"/>
    <property type="match status" value="1"/>
</dbReference>
<dbReference type="Gene3D" id="1.10.3210.10">
    <property type="entry name" value="Hypothetical protein af1432"/>
    <property type="match status" value="1"/>
</dbReference>
<comment type="pathway">
    <text evidence="1">Purine metabolism.</text>
</comment>
<evidence type="ECO:0000259" key="6">
    <source>
        <dbReference type="PROSITE" id="PS51831"/>
    </source>
</evidence>
<comment type="function">
    <text evidence="3">In eubacteria ppGpp (guanosine 3'-diphosphate 5'-diphosphate) is a mediator of the stringent response that coordinates a variety of cellular activities in response to changes in nutritional abundance. This enzyme catalyzes the degradation of ppGpp into GDP. It may also be capable of catalyzing the synthesis of ppGpp.</text>
</comment>
<gene>
    <name evidence="8" type="primary">relA</name>
    <name evidence="8" type="ORF">SHELI_v1c06360</name>
</gene>
<dbReference type="SUPFAM" id="SSF55021">
    <property type="entry name" value="ACT-like"/>
    <property type="match status" value="1"/>
</dbReference>
<dbReference type="PANTHER" id="PTHR21262:SF31">
    <property type="entry name" value="GTP PYROPHOSPHOKINASE"/>
    <property type="match status" value="1"/>
</dbReference>
<dbReference type="SUPFAM" id="SSF81301">
    <property type="entry name" value="Nucleotidyltransferase"/>
    <property type="match status" value="1"/>
</dbReference>
<dbReference type="Pfam" id="PF02824">
    <property type="entry name" value="TGS"/>
    <property type="match status" value="1"/>
</dbReference>
<dbReference type="PROSITE" id="PS51880">
    <property type="entry name" value="TGS"/>
    <property type="match status" value="1"/>
</dbReference>
<dbReference type="FunFam" id="1.10.3210.10:FF:000001">
    <property type="entry name" value="GTP pyrophosphokinase RelA"/>
    <property type="match status" value="1"/>
</dbReference>
<dbReference type="CDD" id="cd00077">
    <property type="entry name" value="HDc"/>
    <property type="match status" value="1"/>
</dbReference>
<dbReference type="InterPro" id="IPR004095">
    <property type="entry name" value="TGS"/>
</dbReference>
<dbReference type="Pfam" id="PF13291">
    <property type="entry name" value="ACT_4"/>
    <property type="match status" value="1"/>
</dbReference>
<dbReference type="InterPro" id="IPR006674">
    <property type="entry name" value="HD_domain"/>
</dbReference>
<accession>A0A1B3SKZ2</accession>
<dbReference type="FunFam" id="3.30.460.10:FF:000001">
    <property type="entry name" value="GTP pyrophosphokinase RelA"/>
    <property type="match status" value="1"/>
</dbReference>
<name>A0A1B3SKZ2_9MOLU</name>
<evidence type="ECO:0000256" key="1">
    <source>
        <dbReference type="ARBA" id="ARBA00025704"/>
    </source>
</evidence>
<dbReference type="EMBL" id="CP017015">
    <property type="protein sequence ID" value="AOG60587.1"/>
    <property type="molecule type" value="Genomic_DNA"/>
</dbReference>
<dbReference type="KEGG" id="shj:SHELI_v1c06360"/>
<dbReference type="FunFam" id="3.10.20.30:FF:000002">
    <property type="entry name" value="GTP pyrophosphokinase (RelA/SpoT)"/>
    <property type="match status" value="1"/>
</dbReference>
<dbReference type="CDD" id="cd01668">
    <property type="entry name" value="TGS_RSH"/>
    <property type="match status" value="1"/>
</dbReference>
<dbReference type="InterPro" id="IPR007685">
    <property type="entry name" value="RelA_SpoT"/>
</dbReference>
<dbReference type="Pfam" id="PF04607">
    <property type="entry name" value="RelA_SpoT"/>
    <property type="match status" value="1"/>
</dbReference>
<dbReference type="InterPro" id="IPR003607">
    <property type="entry name" value="HD/PDEase_dom"/>
</dbReference>